<evidence type="ECO:0000256" key="3">
    <source>
        <dbReference type="ARBA" id="ARBA00023122"/>
    </source>
</evidence>
<dbReference type="SUPFAM" id="SSF53697">
    <property type="entry name" value="SIS domain"/>
    <property type="match status" value="1"/>
</dbReference>
<keyword evidence="5" id="KW-0862">Zinc</keyword>
<dbReference type="SMART" id="SM00116">
    <property type="entry name" value="CBS"/>
    <property type="match status" value="2"/>
</dbReference>
<feature type="domain" description="CBS" evidence="8">
    <location>
        <begin position="286"/>
        <end position="337"/>
    </location>
</feature>
<evidence type="ECO:0000256" key="4">
    <source>
        <dbReference type="PIRNR" id="PIRNR004692"/>
    </source>
</evidence>
<dbReference type="GO" id="GO:0097367">
    <property type="term" value="F:carbohydrate derivative binding"/>
    <property type="evidence" value="ECO:0007669"/>
    <property type="project" value="InterPro"/>
</dbReference>
<dbReference type="RefSeq" id="WP_119857772.1">
    <property type="nucleotide sequence ID" value="NZ_QYYD01000017.1"/>
</dbReference>
<keyword evidence="3 7" id="KW-0129">CBS domain</keyword>
<dbReference type="InterPro" id="IPR004800">
    <property type="entry name" value="KdsD/KpsF-type"/>
</dbReference>
<dbReference type="Gene3D" id="3.10.580.10">
    <property type="entry name" value="CBS-domain"/>
    <property type="match status" value="1"/>
</dbReference>
<accession>A0A418V353</accession>
<keyword evidence="5" id="KW-0479">Metal-binding</keyword>
<dbReference type="CDD" id="cd05014">
    <property type="entry name" value="SIS_Kpsf"/>
    <property type="match status" value="1"/>
</dbReference>
<organism evidence="10 11">
    <name type="scientific">Rhodopseudomonas palustris</name>
    <dbReference type="NCBI Taxonomy" id="1076"/>
    <lineage>
        <taxon>Bacteria</taxon>
        <taxon>Pseudomonadati</taxon>
        <taxon>Pseudomonadota</taxon>
        <taxon>Alphaproteobacteria</taxon>
        <taxon>Hyphomicrobiales</taxon>
        <taxon>Nitrobacteraceae</taxon>
        <taxon>Rhodopseudomonas</taxon>
    </lineage>
</organism>
<feature type="binding site" evidence="5">
    <location>
        <position position="94"/>
    </location>
    <ligand>
        <name>Zn(2+)</name>
        <dbReference type="ChEBI" id="CHEBI:29105"/>
    </ligand>
</feature>
<dbReference type="GO" id="GO:0005975">
    <property type="term" value="P:carbohydrate metabolic process"/>
    <property type="evidence" value="ECO:0007669"/>
    <property type="project" value="InterPro"/>
</dbReference>
<feature type="domain" description="SIS" evidence="9">
    <location>
        <begin position="53"/>
        <end position="196"/>
    </location>
</feature>
<evidence type="ECO:0000313" key="10">
    <source>
        <dbReference type="EMBL" id="RJF70518.1"/>
    </source>
</evidence>
<evidence type="ECO:0000256" key="2">
    <source>
        <dbReference type="ARBA" id="ARBA00022737"/>
    </source>
</evidence>
<reference evidence="10 11" key="1">
    <citation type="submission" date="2018-09" db="EMBL/GenBank/DDBJ databases">
        <title>Draft genome sequence of Rhodopseudomonas palustris 2.1.18.</title>
        <authorList>
            <person name="Robertson S.L."/>
            <person name="Meyer T.E."/>
            <person name="Kyndt J.A."/>
        </authorList>
    </citation>
    <scope>NUCLEOTIDE SEQUENCE [LARGE SCALE GENOMIC DNA]</scope>
    <source>
        <strain evidence="10 11">2.1.18</strain>
    </source>
</reference>
<comment type="similarity">
    <text evidence="1 4">Belongs to the SIS family. GutQ/KpsF subfamily.</text>
</comment>
<evidence type="ECO:0000256" key="6">
    <source>
        <dbReference type="PIRSR" id="PIRSR004692-3"/>
    </source>
</evidence>
<dbReference type="PANTHER" id="PTHR42745">
    <property type="match status" value="1"/>
</dbReference>
<dbReference type="InterPro" id="IPR046342">
    <property type="entry name" value="CBS_dom_sf"/>
</dbReference>
<evidence type="ECO:0000256" key="5">
    <source>
        <dbReference type="PIRSR" id="PIRSR004692-2"/>
    </source>
</evidence>
<dbReference type="InterPro" id="IPR035474">
    <property type="entry name" value="SIS_Kpsf"/>
</dbReference>
<dbReference type="Gene3D" id="3.40.50.10490">
    <property type="entry name" value="Glucose-6-phosphate isomerase like protein, domain 1"/>
    <property type="match status" value="1"/>
</dbReference>
<feature type="site" description="Catalytically relevant" evidence="6">
    <location>
        <position position="123"/>
    </location>
</feature>
<protein>
    <submittedName>
        <fullName evidence="10">KpsF/GutQ family sugar-phosphate isomerase</fullName>
    </submittedName>
</protein>
<dbReference type="SUPFAM" id="SSF54631">
    <property type="entry name" value="CBS-domain pair"/>
    <property type="match status" value="1"/>
</dbReference>
<dbReference type="OrthoDB" id="9762536at2"/>
<dbReference type="InterPro" id="IPR000644">
    <property type="entry name" value="CBS_dom"/>
</dbReference>
<feature type="site" description="Catalytically relevant" evidence="6">
    <location>
        <position position="205"/>
    </location>
</feature>
<comment type="caution">
    <text evidence="10">The sequence shown here is derived from an EMBL/GenBank/DDBJ whole genome shotgun (WGS) entry which is preliminary data.</text>
</comment>
<dbReference type="AlphaFoldDB" id="A0A418V353"/>
<dbReference type="GO" id="GO:0019146">
    <property type="term" value="F:arabinose-5-phosphate isomerase activity"/>
    <property type="evidence" value="ECO:0007669"/>
    <property type="project" value="UniProtKB-ARBA"/>
</dbReference>
<keyword evidence="10" id="KW-0413">Isomerase</keyword>
<feature type="domain" description="CBS" evidence="8">
    <location>
        <begin position="221"/>
        <end position="281"/>
    </location>
</feature>
<keyword evidence="2" id="KW-0677">Repeat</keyword>
<evidence type="ECO:0000256" key="1">
    <source>
        <dbReference type="ARBA" id="ARBA00008165"/>
    </source>
</evidence>
<feature type="site" description="Catalytically relevant" evidence="6">
    <location>
        <position position="71"/>
    </location>
</feature>
<dbReference type="Pfam" id="PF01380">
    <property type="entry name" value="SIS"/>
    <property type="match status" value="1"/>
</dbReference>
<proteinExistence type="inferred from homology"/>
<evidence type="ECO:0000256" key="7">
    <source>
        <dbReference type="PROSITE-ProRule" id="PRU00703"/>
    </source>
</evidence>
<dbReference type="PIRSF" id="PIRSF004692">
    <property type="entry name" value="KdsD_KpsF"/>
    <property type="match status" value="1"/>
</dbReference>
<dbReference type="InterPro" id="IPR050986">
    <property type="entry name" value="GutQ/KpsF_isomerases"/>
</dbReference>
<dbReference type="InterPro" id="IPR046348">
    <property type="entry name" value="SIS_dom_sf"/>
</dbReference>
<dbReference type="InterPro" id="IPR001347">
    <property type="entry name" value="SIS_dom"/>
</dbReference>
<dbReference type="GO" id="GO:0046872">
    <property type="term" value="F:metal ion binding"/>
    <property type="evidence" value="ECO:0007669"/>
    <property type="project" value="UniProtKB-KW"/>
</dbReference>
<dbReference type="Proteomes" id="UP000285523">
    <property type="component" value="Unassembled WGS sequence"/>
</dbReference>
<dbReference type="Pfam" id="PF00571">
    <property type="entry name" value="CBS"/>
    <property type="match status" value="2"/>
</dbReference>
<gene>
    <name evidence="10" type="ORF">D4Q52_17095</name>
</gene>
<evidence type="ECO:0000259" key="9">
    <source>
        <dbReference type="PROSITE" id="PS51464"/>
    </source>
</evidence>
<dbReference type="PROSITE" id="PS51464">
    <property type="entry name" value="SIS"/>
    <property type="match status" value="1"/>
</dbReference>
<dbReference type="EMBL" id="QYYD01000017">
    <property type="protein sequence ID" value="RJF70518.1"/>
    <property type="molecule type" value="Genomic_DNA"/>
</dbReference>
<dbReference type="CDD" id="cd04604">
    <property type="entry name" value="CBS_pair_SIS_assoc"/>
    <property type="match status" value="1"/>
</dbReference>
<sequence length="337" mass="34903">MALSKPRTTKSAMTAPALAAIPSALRTLESEADGVTALAAALRGELGAAFVAAVEMVQSGKGRLIITGLGKSGHIGRKIAATFASTGTPAFFVHASEASHGDLGMITADDIILAMSWSGEQPEMKNLISYAKRFKIALIAMTSDPGSTLAQAADIALTLPKAREACPHNLAPTTSSLMMLALGDAIAIALLESRGFTSTDFSVLHPGGKLGAMLKYARDLMHTGDAVPLKPLGTKMSDALVEMSAKGFGCVGIVDGSGAIAGIVTDGDLRRHMRPDLMTATVDEVMTKRPKTISPNLLAGETLELLNSSKITALLVTEGKKPVGIVHLHDLLRAGVA</sequence>
<evidence type="ECO:0000313" key="11">
    <source>
        <dbReference type="Proteomes" id="UP000285523"/>
    </source>
</evidence>
<dbReference type="NCBIfam" id="TIGR00393">
    <property type="entry name" value="kpsF"/>
    <property type="match status" value="1"/>
</dbReference>
<dbReference type="FunFam" id="3.40.50.10490:FF:000011">
    <property type="entry name" value="Arabinose 5-phosphate isomerase"/>
    <property type="match status" value="1"/>
</dbReference>
<feature type="site" description="Catalytically relevant" evidence="6">
    <location>
        <position position="164"/>
    </location>
</feature>
<evidence type="ECO:0000259" key="8">
    <source>
        <dbReference type="PROSITE" id="PS51371"/>
    </source>
</evidence>
<dbReference type="PROSITE" id="PS51371">
    <property type="entry name" value="CBS"/>
    <property type="match status" value="2"/>
</dbReference>
<name>A0A418V353_RHOPL</name>
<dbReference type="GO" id="GO:1901135">
    <property type="term" value="P:carbohydrate derivative metabolic process"/>
    <property type="evidence" value="ECO:0007669"/>
    <property type="project" value="InterPro"/>
</dbReference>
<dbReference type="PANTHER" id="PTHR42745:SF1">
    <property type="entry name" value="ARABINOSE 5-PHOSPHATE ISOMERASE KDSD"/>
    <property type="match status" value="1"/>
</dbReference>